<accession>A0ABY6UC40</accession>
<comment type="caution">
    <text evidence="1">The sequence shown here is derived from an EMBL/GenBank/DDBJ whole genome shotgun (WGS) entry which is preliminary data.</text>
</comment>
<organism evidence="1 2">
    <name type="scientific">Bionectria ochroleuca</name>
    <name type="common">Gliocladium roseum</name>
    <dbReference type="NCBI Taxonomy" id="29856"/>
    <lineage>
        <taxon>Eukaryota</taxon>
        <taxon>Fungi</taxon>
        <taxon>Dikarya</taxon>
        <taxon>Ascomycota</taxon>
        <taxon>Pezizomycotina</taxon>
        <taxon>Sordariomycetes</taxon>
        <taxon>Hypocreomycetidae</taxon>
        <taxon>Hypocreales</taxon>
        <taxon>Bionectriaceae</taxon>
        <taxon>Clonostachys</taxon>
    </lineage>
</organism>
<dbReference type="Proteomes" id="UP000766486">
    <property type="component" value="Unassembled WGS sequence"/>
</dbReference>
<evidence type="ECO:0000313" key="2">
    <source>
        <dbReference type="Proteomes" id="UP000766486"/>
    </source>
</evidence>
<gene>
    <name evidence="1" type="ORF">CLO192961_LOCUS208534</name>
</gene>
<sequence>MPYKKCCRDERNLESNVEMFVVLPRNDREGGVEGTREAPSNLRFVLPASSFFLSHAQSTTAAWLLVGYDGDSRIISK</sequence>
<name>A0ABY6UC40_BIOOC</name>
<proteinExistence type="predicted"/>
<evidence type="ECO:0000313" key="1">
    <source>
        <dbReference type="EMBL" id="VUC27419.1"/>
    </source>
</evidence>
<reference evidence="1 2" key="1">
    <citation type="submission" date="2019-06" db="EMBL/GenBank/DDBJ databases">
        <authorList>
            <person name="Broberg M."/>
        </authorList>
    </citation>
    <scope>NUCLEOTIDE SEQUENCE [LARGE SCALE GENOMIC DNA]</scope>
</reference>
<protein>
    <submittedName>
        <fullName evidence="1">Uncharacterized protein</fullName>
    </submittedName>
</protein>
<dbReference type="EMBL" id="CABFNS010000767">
    <property type="protein sequence ID" value="VUC27419.1"/>
    <property type="molecule type" value="Genomic_DNA"/>
</dbReference>
<keyword evidence="2" id="KW-1185">Reference proteome</keyword>